<name>A0A1M5JVJ7_9BACT</name>
<evidence type="ECO:0000259" key="1">
    <source>
        <dbReference type="Pfam" id="PF01850"/>
    </source>
</evidence>
<sequence length="137" mass="15513">MSKLLVDTNVLVYGIDQDSQFYSKARDVIENTKNQLFTTSKNLSEFLAVVTRSSGYDLEPDLALEILEEIIAGVTILYPNHESLAIFLELIGRYSPTGLRVHDFEMISIGLAHEVDEFATFNIRDFEPIKEVSLLKL</sequence>
<dbReference type="AlphaFoldDB" id="A0A1M5JVJ7"/>
<organism evidence="2 3">
    <name type="scientific">Fodinibius roseus</name>
    <dbReference type="NCBI Taxonomy" id="1194090"/>
    <lineage>
        <taxon>Bacteria</taxon>
        <taxon>Pseudomonadati</taxon>
        <taxon>Balneolota</taxon>
        <taxon>Balneolia</taxon>
        <taxon>Balneolales</taxon>
        <taxon>Balneolaceae</taxon>
        <taxon>Fodinibius</taxon>
    </lineage>
</organism>
<dbReference type="InterPro" id="IPR029060">
    <property type="entry name" value="PIN-like_dom_sf"/>
</dbReference>
<reference evidence="2 3" key="1">
    <citation type="submission" date="2016-11" db="EMBL/GenBank/DDBJ databases">
        <authorList>
            <person name="Jaros S."/>
            <person name="Januszkiewicz K."/>
            <person name="Wedrychowicz H."/>
        </authorList>
    </citation>
    <scope>NUCLEOTIDE SEQUENCE [LARGE SCALE GENOMIC DNA]</scope>
    <source>
        <strain evidence="2 3">DSM 21986</strain>
    </source>
</reference>
<dbReference type="Pfam" id="PF01850">
    <property type="entry name" value="PIN"/>
    <property type="match status" value="1"/>
</dbReference>
<accession>A0A1M5JVJ7</accession>
<dbReference type="InterPro" id="IPR002716">
    <property type="entry name" value="PIN_dom"/>
</dbReference>
<dbReference type="Proteomes" id="UP000184041">
    <property type="component" value="Unassembled WGS sequence"/>
</dbReference>
<evidence type="ECO:0000313" key="3">
    <source>
        <dbReference type="Proteomes" id="UP000184041"/>
    </source>
</evidence>
<protein>
    <submittedName>
        <fullName evidence="2">Predicted nucleic acid-binding protein, contains PIN domain</fullName>
    </submittedName>
</protein>
<proteinExistence type="predicted"/>
<dbReference type="OrthoDB" id="7062868at2"/>
<keyword evidence="3" id="KW-1185">Reference proteome</keyword>
<feature type="domain" description="PIN" evidence="1">
    <location>
        <begin position="5"/>
        <end position="123"/>
    </location>
</feature>
<dbReference type="SUPFAM" id="SSF88723">
    <property type="entry name" value="PIN domain-like"/>
    <property type="match status" value="1"/>
</dbReference>
<dbReference type="RefSeq" id="WP_073068005.1">
    <property type="nucleotide sequence ID" value="NZ_FQUS01000028.1"/>
</dbReference>
<dbReference type="Gene3D" id="3.40.50.1010">
    <property type="entry name" value="5'-nuclease"/>
    <property type="match status" value="1"/>
</dbReference>
<dbReference type="STRING" id="1194090.SAMN05443144_12857"/>
<dbReference type="EMBL" id="FQUS01000028">
    <property type="protein sequence ID" value="SHG44566.1"/>
    <property type="molecule type" value="Genomic_DNA"/>
</dbReference>
<gene>
    <name evidence="2" type="ORF">SAMN05443144_12857</name>
</gene>
<evidence type="ECO:0000313" key="2">
    <source>
        <dbReference type="EMBL" id="SHG44566.1"/>
    </source>
</evidence>